<proteinExistence type="predicted"/>
<dbReference type="Proteomes" id="UP000317650">
    <property type="component" value="Chromosome 8"/>
</dbReference>
<dbReference type="AlphaFoldDB" id="A0A4S8K3X7"/>
<dbReference type="PANTHER" id="PTHR43550">
    <property type="entry name" value="3-KETODIHYDROSPHINGOSINE REDUCTASE"/>
    <property type="match status" value="1"/>
</dbReference>
<dbReference type="PANTHER" id="PTHR43550:SF3">
    <property type="entry name" value="3-KETODIHYDROSPHINGOSINE REDUCTASE"/>
    <property type="match status" value="1"/>
</dbReference>
<dbReference type="GO" id="GO:0047560">
    <property type="term" value="F:3-dehydrosphinganine reductase activity"/>
    <property type="evidence" value="ECO:0007669"/>
    <property type="project" value="TreeGrafter"/>
</dbReference>
<keyword evidence="2" id="KW-1185">Reference proteome</keyword>
<gene>
    <name evidence="1" type="ORF">C4D60_Mb08t15220</name>
</gene>
<accession>A0A4S8K3X7</accession>
<evidence type="ECO:0000313" key="2">
    <source>
        <dbReference type="Proteomes" id="UP000317650"/>
    </source>
</evidence>
<protein>
    <submittedName>
        <fullName evidence="1">Uncharacterized protein</fullName>
    </submittedName>
</protein>
<organism evidence="1 2">
    <name type="scientific">Musa balbisiana</name>
    <name type="common">Banana</name>
    <dbReference type="NCBI Taxonomy" id="52838"/>
    <lineage>
        <taxon>Eukaryota</taxon>
        <taxon>Viridiplantae</taxon>
        <taxon>Streptophyta</taxon>
        <taxon>Embryophyta</taxon>
        <taxon>Tracheophyta</taxon>
        <taxon>Spermatophyta</taxon>
        <taxon>Magnoliopsida</taxon>
        <taxon>Liliopsida</taxon>
        <taxon>Zingiberales</taxon>
        <taxon>Musaceae</taxon>
        <taxon>Musa</taxon>
    </lineage>
</organism>
<dbReference type="GO" id="GO:0005789">
    <property type="term" value="C:endoplasmic reticulum membrane"/>
    <property type="evidence" value="ECO:0007669"/>
    <property type="project" value="TreeGrafter"/>
</dbReference>
<dbReference type="EMBL" id="PYDT01000002">
    <property type="protein sequence ID" value="THU69516.1"/>
    <property type="molecule type" value="Genomic_DNA"/>
</dbReference>
<sequence length="215" mass="24227">MHGKNKFPEHKRRPDLTNIIAGSSGGMKADDVAKKALNGIKSSMFIVPCNFEGSMLSIATAGLSPQSSFFTALAEVLGAGFMRFMGLCFQWNWFSLIEKWHSKKKNMLYHPSRLLLYLQARFMWQSAHKRWADSVNFLKCGNGRTKGQEYLKSNLLGLLLLHLDDSKFGQCVSDIVRKPLCRGVTSLGEISWLVGLGITFLGQSWQPETGVFYRR</sequence>
<reference evidence="1 2" key="1">
    <citation type="journal article" date="2019" name="Nat. Plants">
        <title>Genome sequencing of Musa balbisiana reveals subgenome evolution and function divergence in polyploid bananas.</title>
        <authorList>
            <person name="Yao X."/>
        </authorList>
    </citation>
    <scope>NUCLEOTIDE SEQUENCE [LARGE SCALE GENOMIC DNA]</scope>
    <source>
        <strain evidence="2">cv. DH-PKW</strain>
        <tissue evidence="1">Leaves</tissue>
    </source>
</reference>
<comment type="caution">
    <text evidence="1">The sequence shown here is derived from an EMBL/GenBank/DDBJ whole genome shotgun (WGS) entry which is preliminary data.</text>
</comment>
<name>A0A4S8K3X7_MUSBA</name>
<dbReference type="STRING" id="52838.A0A4S8K3X7"/>
<evidence type="ECO:0000313" key="1">
    <source>
        <dbReference type="EMBL" id="THU69516.1"/>
    </source>
</evidence>
<dbReference type="GO" id="GO:0006666">
    <property type="term" value="P:3-keto-sphinganine metabolic process"/>
    <property type="evidence" value="ECO:0007669"/>
    <property type="project" value="TreeGrafter"/>
</dbReference>
<dbReference type="GO" id="GO:0030148">
    <property type="term" value="P:sphingolipid biosynthetic process"/>
    <property type="evidence" value="ECO:0007669"/>
    <property type="project" value="TreeGrafter"/>
</dbReference>